<keyword evidence="1" id="KW-0472">Membrane</keyword>
<dbReference type="CDD" id="cd07385">
    <property type="entry name" value="MPP_YkuE_C"/>
    <property type="match status" value="1"/>
</dbReference>
<reference evidence="3 4" key="1">
    <citation type="submission" date="2018-06" db="EMBL/GenBank/DDBJ databases">
        <authorList>
            <consortium name="Pathogen Informatics"/>
            <person name="Doyle S."/>
        </authorList>
    </citation>
    <scope>NUCLEOTIDE SEQUENCE [LARGE SCALE GENOMIC DNA]</scope>
    <source>
        <strain evidence="3 4">NCTC10295</strain>
    </source>
</reference>
<feature type="transmembrane region" description="Helical" evidence="1">
    <location>
        <begin position="109"/>
        <end position="130"/>
    </location>
</feature>
<dbReference type="RefSeq" id="WP_066077977.1">
    <property type="nucleotide sequence ID" value="NZ_CP181246.1"/>
</dbReference>
<dbReference type="EMBL" id="UGQS01000002">
    <property type="protein sequence ID" value="STZ76213.1"/>
    <property type="molecule type" value="Genomic_DNA"/>
</dbReference>
<sequence length="369" mass="41103">MRFGIFLLVAALLQVFTFGLGRSLQWLFAPLVGIKGRKWLMAAAYLATNAMLAGVILQIGGYIEAKIWLFRLMALWMVVLLFVMYAALATFLLYLLLRKTLSSPPLSRSLRIFAPLFFVGLMGLSVYNAYTPVVRHQTVQINKKLDKPLRIGMASDLHLGVLFGARQLDALAEIMQREQVDMILLPGDLMDDNVQAYRAENMQPHLEKLRAPLGVYATLGNHDLFGAQAEIKAELEKAGIRVLVNEALTHQGLLLVGRNDDIDYSRVPTEALLAGQNTDLPVLLMDHRPSEIEQHQHLPIDIQVSGHVHNGQVAPANLIVRALNRLAYGYEAIGRGHYFVTSGYGFWGVPMRLGSQSEVWIIDVNGLPE</sequence>
<dbReference type="InterPro" id="IPR004843">
    <property type="entry name" value="Calcineurin-like_PHP"/>
</dbReference>
<keyword evidence="1" id="KW-1133">Transmembrane helix</keyword>
<protein>
    <submittedName>
        <fullName evidence="3">Uncharacterized metallophosphoesterase Cj0846</fullName>
        <ecNumber evidence="3">3.1.-.-</ecNumber>
    </submittedName>
</protein>
<dbReference type="GO" id="GO:0016787">
    <property type="term" value="F:hydrolase activity"/>
    <property type="evidence" value="ECO:0007669"/>
    <property type="project" value="UniProtKB-KW"/>
</dbReference>
<proteinExistence type="predicted"/>
<dbReference type="Pfam" id="PF00149">
    <property type="entry name" value="Metallophos"/>
    <property type="match status" value="1"/>
</dbReference>
<keyword evidence="3" id="KW-0378">Hydrolase</keyword>
<dbReference type="InterPro" id="IPR051158">
    <property type="entry name" value="Metallophosphoesterase_sf"/>
</dbReference>
<dbReference type="Gene3D" id="3.60.21.10">
    <property type="match status" value="1"/>
</dbReference>
<dbReference type="EC" id="3.1.-.-" evidence="3"/>
<keyword evidence="1" id="KW-0812">Transmembrane</keyword>
<dbReference type="SUPFAM" id="SSF56300">
    <property type="entry name" value="Metallo-dependent phosphatases"/>
    <property type="match status" value="1"/>
</dbReference>
<dbReference type="AlphaFoldDB" id="A0A378UHI0"/>
<dbReference type="PANTHER" id="PTHR31302:SF0">
    <property type="entry name" value="TRANSMEMBRANE PROTEIN WITH METALLOPHOSPHOESTERASE DOMAIN"/>
    <property type="match status" value="1"/>
</dbReference>
<dbReference type="InterPro" id="IPR029052">
    <property type="entry name" value="Metallo-depent_PP-like"/>
</dbReference>
<organism evidence="3 4">
    <name type="scientific">Bergeriella denitrificans</name>
    <name type="common">Neisseria denitrificans</name>
    <dbReference type="NCBI Taxonomy" id="494"/>
    <lineage>
        <taxon>Bacteria</taxon>
        <taxon>Pseudomonadati</taxon>
        <taxon>Pseudomonadota</taxon>
        <taxon>Betaproteobacteria</taxon>
        <taxon>Neisseriales</taxon>
        <taxon>Neisseriaceae</taxon>
        <taxon>Bergeriella</taxon>
    </lineage>
</organism>
<gene>
    <name evidence="3" type="ORF">NCTC10295_00974</name>
</gene>
<keyword evidence="4" id="KW-1185">Reference proteome</keyword>
<name>A0A378UHI0_BERDE</name>
<evidence type="ECO:0000259" key="2">
    <source>
        <dbReference type="Pfam" id="PF00149"/>
    </source>
</evidence>
<feature type="transmembrane region" description="Helical" evidence="1">
    <location>
        <begin position="75"/>
        <end position="97"/>
    </location>
</feature>
<accession>A0A378UHI0</accession>
<dbReference type="PANTHER" id="PTHR31302">
    <property type="entry name" value="TRANSMEMBRANE PROTEIN WITH METALLOPHOSPHOESTERASE DOMAIN-RELATED"/>
    <property type="match status" value="1"/>
</dbReference>
<evidence type="ECO:0000313" key="4">
    <source>
        <dbReference type="Proteomes" id="UP000254651"/>
    </source>
</evidence>
<feature type="transmembrane region" description="Helical" evidence="1">
    <location>
        <begin position="41"/>
        <end position="63"/>
    </location>
</feature>
<evidence type="ECO:0000313" key="3">
    <source>
        <dbReference type="EMBL" id="STZ76213.1"/>
    </source>
</evidence>
<evidence type="ECO:0000256" key="1">
    <source>
        <dbReference type="SAM" id="Phobius"/>
    </source>
</evidence>
<dbReference type="Proteomes" id="UP000254651">
    <property type="component" value="Unassembled WGS sequence"/>
</dbReference>
<feature type="domain" description="Calcineurin-like phosphoesterase" evidence="2">
    <location>
        <begin position="149"/>
        <end position="310"/>
    </location>
</feature>